<evidence type="ECO:0000256" key="10">
    <source>
        <dbReference type="ARBA" id="ARBA00049176"/>
    </source>
</evidence>
<evidence type="ECO:0000313" key="14">
    <source>
        <dbReference type="EMBL" id="MBM7060687.1"/>
    </source>
</evidence>
<accession>A0ABS2IC98</accession>
<comment type="caution">
    <text evidence="14">The sequence shown here is derived from an EMBL/GenBank/DDBJ whole genome shotgun (WGS) entry which is preliminary data.</text>
</comment>
<evidence type="ECO:0000256" key="5">
    <source>
        <dbReference type="ARBA" id="ARBA00019087"/>
    </source>
</evidence>
<evidence type="ECO:0000256" key="6">
    <source>
        <dbReference type="ARBA" id="ARBA00022679"/>
    </source>
</evidence>
<dbReference type="Gene3D" id="3.90.470.20">
    <property type="entry name" value="4'-phosphopantetheinyl transferase domain"/>
    <property type="match status" value="1"/>
</dbReference>
<evidence type="ECO:0000256" key="7">
    <source>
        <dbReference type="ARBA" id="ARBA00023191"/>
    </source>
</evidence>
<name>A0ABS2IC98_9GAMM</name>
<dbReference type="InterPro" id="IPR008278">
    <property type="entry name" value="4-PPantetheinyl_Trfase_dom"/>
</dbReference>
<evidence type="ECO:0000256" key="9">
    <source>
        <dbReference type="ARBA" id="ARBA00031996"/>
    </source>
</evidence>
<dbReference type="EMBL" id="JAFEUP010000002">
    <property type="protein sequence ID" value="MBM7060687.1"/>
    <property type="molecule type" value="Genomic_DNA"/>
</dbReference>
<keyword evidence="6 14" id="KW-0808">Transferase</keyword>
<evidence type="ECO:0000256" key="2">
    <source>
        <dbReference type="ARBA" id="ARBA00004993"/>
    </source>
</evidence>
<dbReference type="Pfam" id="PF01648">
    <property type="entry name" value="ACPS"/>
    <property type="match status" value="1"/>
</dbReference>
<comment type="similarity">
    <text evidence="3">Belongs to the P-Pant transferase superfamily. EntD family.</text>
</comment>
<evidence type="ECO:0000256" key="11">
    <source>
        <dbReference type="ARBA" id="ARBA00049191"/>
    </source>
</evidence>
<evidence type="ECO:0000256" key="3">
    <source>
        <dbReference type="ARBA" id="ARBA00008342"/>
    </source>
</evidence>
<dbReference type="PANTHER" id="PTHR38096">
    <property type="entry name" value="ENTEROBACTIN SYNTHASE COMPONENT D"/>
    <property type="match status" value="1"/>
</dbReference>
<protein>
    <recommendedName>
        <fullName evidence="5">Enterobactin synthase component D</fullName>
    </recommendedName>
    <alternativeName>
        <fullName evidence="8">4'-phosphopantetheinyl transferase EntD</fullName>
    </alternativeName>
    <alternativeName>
        <fullName evidence="9">Enterochelin synthase D</fullName>
    </alternativeName>
</protein>
<keyword evidence="7" id="KW-0259">Enterobactin biosynthesis</keyword>
<evidence type="ECO:0000256" key="8">
    <source>
        <dbReference type="ARBA" id="ARBA00029894"/>
    </source>
</evidence>
<dbReference type="RefSeq" id="WP_204915799.1">
    <property type="nucleotide sequence ID" value="NZ_JAFEUP010000002.1"/>
</dbReference>
<dbReference type="GO" id="GO:0016740">
    <property type="term" value="F:transferase activity"/>
    <property type="evidence" value="ECO:0007669"/>
    <property type="project" value="UniProtKB-KW"/>
</dbReference>
<keyword evidence="15" id="KW-1185">Reference proteome</keyword>
<dbReference type="InterPro" id="IPR041354">
    <property type="entry name" value="4PPT_N"/>
</dbReference>
<comment type="catalytic activity">
    <reaction evidence="10">
        <text>apo-[aryl-carrier protein] + CoA = holo-[aryl-carrier protein] + adenosine 3',5'-bisphosphate + H(+)</text>
        <dbReference type="Rhea" id="RHEA:48404"/>
        <dbReference type="Rhea" id="RHEA-COMP:15903"/>
        <dbReference type="Rhea" id="RHEA-COMP:17557"/>
        <dbReference type="ChEBI" id="CHEBI:15378"/>
        <dbReference type="ChEBI" id="CHEBI:29999"/>
        <dbReference type="ChEBI" id="CHEBI:57287"/>
        <dbReference type="ChEBI" id="CHEBI:58343"/>
        <dbReference type="ChEBI" id="CHEBI:64479"/>
    </reaction>
</comment>
<dbReference type="PRINTS" id="PR01399">
    <property type="entry name" value="ENTSNTHTASED"/>
</dbReference>
<proteinExistence type="inferred from homology"/>
<comment type="pathway">
    <text evidence="2">Siderophore biosynthesis; enterobactin biosynthesis.</text>
</comment>
<organism evidence="14 15">
    <name type="scientific">Zestomonas insulae</name>
    <dbReference type="NCBI Taxonomy" id="2809017"/>
    <lineage>
        <taxon>Bacteria</taxon>
        <taxon>Pseudomonadati</taxon>
        <taxon>Pseudomonadota</taxon>
        <taxon>Gammaproteobacteria</taxon>
        <taxon>Pseudomonadales</taxon>
        <taxon>Pseudomonadaceae</taxon>
        <taxon>Zestomonas</taxon>
    </lineage>
</organism>
<evidence type="ECO:0000256" key="1">
    <source>
        <dbReference type="ARBA" id="ARBA00003937"/>
    </source>
</evidence>
<dbReference type="Proteomes" id="UP000717995">
    <property type="component" value="Unassembled WGS sequence"/>
</dbReference>
<evidence type="ECO:0000313" key="15">
    <source>
        <dbReference type="Proteomes" id="UP000717995"/>
    </source>
</evidence>
<sequence length="237" mass="25623">MNALPACCPALLDHWPLPVPLPGARLVSATFDAELLAPSDFADCGLAAPKGAGKRQGEFLAGRLCAREALHLLGQPPQFPAIGADRAPQWPAGVCGSITHSHGWAAAVVGQRQDWAGLGLDVERLLSTERAARLAGEILTANELQRLQRQPAEQQAQLVTLTFSLKESLFKALYPLVLKRFYFEHAELLEWSADGQARLRLLLDLSPTWRTGCELSGQFSLFDGRLLSLVGIPTADA</sequence>
<reference evidence="14 15" key="1">
    <citation type="submission" date="2021-02" db="EMBL/GenBank/DDBJ databases">
        <authorList>
            <person name="Lee D.-H."/>
        </authorList>
    </citation>
    <scope>NUCLEOTIDE SEQUENCE [LARGE SCALE GENOMIC DNA]</scope>
    <source>
        <strain evidence="14 15">UL073</strain>
    </source>
</reference>
<dbReference type="Pfam" id="PF17837">
    <property type="entry name" value="4PPT_N"/>
    <property type="match status" value="1"/>
</dbReference>
<comment type="function">
    <text evidence="1">Involved in the biosynthesis of the siderophore enterobactin (enterochelin), which is a macrocyclic trimeric lactone of N-(2,3-dihydroxybenzoyl)-serine. The serine trilactone serves as a scaffolding for the three catechol functionalities that provide hexadentate coordination for the tightly ligated iron(2+) atoms. Plays an essential role in the assembly of the enterobactin by catalyzing the transfer of the 4'-phosphopantetheine (Ppant) moiety from coenzyme A to the apo-domains of both EntB (ArCP domain) and EntF (PCP domain) to yield their holo-forms which make them competent for the activation of 2,3-dihydroxybenzoate (DHB) and L-serine, respectively.</text>
</comment>
<dbReference type="InterPro" id="IPR003542">
    <property type="entry name" value="Enbac_synth_compD-like"/>
</dbReference>
<dbReference type="InterPro" id="IPR037143">
    <property type="entry name" value="4-PPantetheinyl_Trfase_dom_sf"/>
</dbReference>
<dbReference type="PANTHER" id="PTHR38096:SF1">
    <property type="entry name" value="ENTEROBACTIN SYNTHASE COMPONENT D"/>
    <property type="match status" value="1"/>
</dbReference>
<evidence type="ECO:0000256" key="4">
    <source>
        <dbReference type="ARBA" id="ARBA00011503"/>
    </source>
</evidence>
<comment type="subunit">
    <text evidence="4">EntB, EntD, EntE, and EntF form a multienzyme complex called enterobactin synthase.</text>
</comment>
<evidence type="ECO:0000259" key="12">
    <source>
        <dbReference type="Pfam" id="PF01648"/>
    </source>
</evidence>
<feature type="domain" description="4'-phosphopantetheinyl transferase N-terminal" evidence="13">
    <location>
        <begin position="53"/>
        <end position="109"/>
    </location>
</feature>
<comment type="catalytic activity">
    <reaction evidence="11">
        <text>apo-[peptidyl-carrier protein] + CoA = holo-[peptidyl-carrier protein] + adenosine 3',5'-bisphosphate + H(+)</text>
        <dbReference type="Rhea" id="RHEA:46228"/>
        <dbReference type="Rhea" id="RHEA-COMP:11479"/>
        <dbReference type="Rhea" id="RHEA-COMP:11480"/>
        <dbReference type="ChEBI" id="CHEBI:15378"/>
        <dbReference type="ChEBI" id="CHEBI:29999"/>
        <dbReference type="ChEBI" id="CHEBI:57287"/>
        <dbReference type="ChEBI" id="CHEBI:58343"/>
        <dbReference type="ChEBI" id="CHEBI:64479"/>
    </reaction>
</comment>
<gene>
    <name evidence="14" type="ORF">JQX08_08190</name>
</gene>
<feature type="domain" description="4'-phosphopantetheinyl transferase" evidence="12">
    <location>
        <begin position="117"/>
        <end position="213"/>
    </location>
</feature>
<dbReference type="SUPFAM" id="SSF56214">
    <property type="entry name" value="4'-phosphopantetheinyl transferase"/>
    <property type="match status" value="1"/>
</dbReference>
<evidence type="ECO:0000259" key="13">
    <source>
        <dbReference type="Pfam" id="PF17837"/>
    </source>
</evidence>